<accession>A0ABV9MP32</accession>
<dbReference type="GO" id="GO:0016787">
    <property type="term" value="F:hydrolase activity"/>
    <property type="evidence" value="ECO:0007669"/>
    <property type="project" value="UniProtKB-KW"/>
</dbReference>
<dbReference type="Gene3D" id="3.40.50.1820">
    <property type="entry name" value="alpha/beta hydrolase"/>
    <property type="match status" value="1"/>
</dbReference>
<dbReference type="PANTHER" id="PTHR48081">
    <property type="entry name" value="AB HYDROLASE SUPERFAMILY PROTEIN C4A8.06C"/>
    <property type="match status" value="1"/>
</dbReference>
<dbReference type="SUPFAM" id="SSF53474">
    <property type="entry name" value="alpha/beta-Hydrolases"/>
    <property type="match status" value="1"/>
</dbReference>
<proteinExistence type="predicted"/>
<reference evidence="4" key="1">
    <citation type="journal article" date="2019" name="Int. J. Syst. Evol. Microbiol.">
        <title>The Global Catalogue of Microorganisms (GCM) 10K type strain sequencing project: providing services to taxonomists for standard genome sequencing and annotation.</title>
        <authorList>
            <consortium name="The Broad Institute Genomics Platform"/>
            <consortium name="The Broad Institute Genome Sequencing Center for Infectious Disease"/>
            <person name="Wu L."/>
            <person name="Ma J."/>
        </authorList>
    </citation>
    <scope>NUCLEOTIDE SEQUENCE [LARGE SCALE GENOMIC DNA]</scope>
    <source>
        <strain evidence="4">CGMCC 1.12849</strain>
    </source>
</reference>
<organism evidence="3 4">
    <name type="scientific">Glutamicibacter bergerei</name>
    <dbReference type="NCBI Taxonomy" id="256702"/>
    <lineage>
        <taxon>Bacteria</taxon>
        <taxon>Bacillati</taxon>
        <taxon>Actinomycetota</taxon>
        <taxon>Actinomycetes</taxon>
        <taxon>Micrococcales</taxon>
        <taxon>Micrococcaceae</taxon>
        <taxon>Glutamicibacter</taxon>
    </lineage>
</organism>
<comment type="caution">
    <text evidence="3">The sequence shown here is derived from an EMBL/GenBank/DDBJ whole genome shotgun (WGS) entry which is preliminary data.</text>
</comment>
<evidence type="ECO:0000259" key="2">
    <source>
        <dbReference type="Pfam" id="PF07859"/>
    </source>
</evidence>
<gene>
    <name evidence="3" type="ORF">ACFO7V_11845</name>
</gene>
<evidence type="ECO:0000256" key="1">
    <source>
        <dbReference type="ARBA" id="ARBA00022801"/>
    </source>
</evidence>
<sequence>MPEGHPVLLRREFLRYCGSGVRGRAGRAQPHHAVLTLQWDGKNLAVAGDSSGGTFTAAICAMAKDEGFDKISHQLLFYPSLDLDFDESRYASLRENATGYGLETWMFKPHNSFYLGNGADPADPRVSPIKREDFSGLPKTLVITAEHDPLRDEGELYVEHLSKVGVDAQLERFDGANHGFVVNFAWIDDFARVFETADKFLSE</sequence>
<dbReference type="InterPro" id="IPR013094">
    <property type="entry name" value="AB_hydrolase_3"/>
</dbReference>
<dbReference type="PANTHER" id="PTHR48081:SF8">
    <property type="entry name" value="ALPHA_BETA HYDROLASE FOLD-3 DOMAIN-CONTAINING PROTEIN-RELATED"/>
    <property type="match status" value="1"/>
</dbReference>
<dbReference type="Pfam" id="PF07859">
    <property type="entry name" value="Abhydrolase_3"/>
    <property type="match status" value="1"/>
</dbReference>
<dbReference type="Proteomes" id="UP001595884">
    <property type="component" value="Unassembled WGS sequence"/>
</dbReference>
<dbReference type="RefSeq" id="WP_346059558.1">
    <property type="nucleotide sequence ID" value="NZ_BAAAVQ010000049.1"/>
</dbReference>
<evidence type="ECO:0000313" key="4">
    <source>
        <dbReference type="Proteomes" id="UP001595884"/>
    </source>
</evidence>
<dbReference type="InterPro" id="IPR029058">
    <property type="entry name" value="AB_hydrolase_fold"/>
</dbReference>
<dbReference type="EMBL" id="JBHSHE010000055">
    <property type="protein sequence ID" value="MFC4716824.1"/>
    <property type="molecule type" value="Genomic_DNA"/>
</dbReference>
<keyword evidence="1 3" id="KW-0378">Hydrolase</keyword>
<name>A0ABV9MP32_9MICC</name>
<evidence type="ECO:0000313" key="3">
    <source>
        <dbReference type="EMBL" id="MFC4716824.1"/>
    </source>
</evidence>
<protein>
    <submittedName>
        <fullName evidence="3">Alpha/beta hydrolase</fullName>
    </submittedName>
</protein>
<keyword evidence="4" id="KW-1185">Reference proteome</keyword>
<dbReference type="InterPro" id="IPR050300">
    <property type="entry name" value="GDXG_lipolytic_enzyme"/>
</dbReference>
<feature type="domain" description="Alpha/beta hydrolase fold-3" evidence="2">
    <location>
        <begin position="36"/>
        <end position="181"/>
    </location>
</feature>